<dbReference type="InterPro" id="IPR001670">
    <property type="entry name" value="ADH_Fe/GldA"/>
</dbReference>
<protein>
    <submittedName>
        <fullName evidence="7">Alcohol dehydrogenase, class IV</fullName>
    </submittedName>
</protein>
<keyword evidence="4" id="KW-0520">NAD</keyword>
<dbReference type="GO" id="GO:0004022">
    <property type="term" value="F:alcohol dehydrogenase (NAD+) activity"/>
    <property type="evidence" value="ECO:0007669"/>
    <property type="project" value="TreeGrafter"/>
</dbReference>
<dbReference type="Gene3D" id="3.40.50.1970">
    <property type="match status" value="1"/>
</dbReference>
<dbReference type="Gene3D" id="1.20.1090.10">
    <property type="entry name" value="Dehydroquinate synthase-like - alpha domain"/>
    <property type="match status" value="1"/>
</dbReference>
<dbReference type="STRING" id="1285928.SAMN04487894_102458"/>
<dbReference type="Pfam" id="PF25137">
    <property type="entry name" value="ADH_Fe_C"/>
    <property type="match status" value="1"/>
</dbReference>
<evidence type="ECO:0000259" key="5">
    <source>
        <dbReference type="Pfam" id="PF00465"/>
    </source>
</evidence>
<dbReference type="RefSeq" id="WP_090389064.1">
    <property type="nucleotide sequence ID" value="NZ_FMZO01000002.1"/>
</dbReference>
<organism evidence="7 8">
    <name type="scientific">Niabella drilacis (strain DSM 25811 / CCM 8410 / CCUG 62505 / LMG 26954 / E90)</name>
    <dbReference type="NCBI Taxonomy" id="1285928"/>
    <lineage>
        <taxon>Bacteria</taxon>
        <taxon>Pseudomonadati</taxon>
        <taxon>Bacteroidota</taxon>
        <taxon>Chitinophagia</taxon>
        <taxon>Chitinophagales</taxon>
        <taxon>Chitinophagaceae</taxon>
        <taxon>Niabella</taxon>
    </lineage>
</organism>
<dbReference type="FunFam" id="3.40.50.1970:FF:000003">
    <property type="entry name" value="Alcohol dehydrogenase, iron-containing"/>
    <property type="match status" value="1"/>
</dbReference>
<reference evidence="8" key="1">
    <citation type="submission" date="2016-10" db="EMBL/GenBank/DDBJ databases">
        <authorList>
            <person name="Varghese N."/>
            <person name="Submissions S."/>
        </authorList>
    </citation>
    <scope>NUCLEOTIDE SEQUENCE [LARGE SCALE GENOMIC DNA]</scope>
    <source>
        <strain evidence="8">DSM 25811 / CCM 8410 / LMG 26954 / E90</strain>
    </source>
</reference>
<dbReference type="Proteomes" id="UP000198757">
    <property type="component" value="Unassembled WGS sequence"/>
</dbReference>
<dbReference type="InterPro" id="IPR018211">
    <property type="entry name" value="ADH_Fe_CS"/>
</dbReference>
<dbReference type="FunFam" id="1.20.1090.10:FF:000001">
    <property type="entry name" value="Aldehyde-alcohol dehydrogenase"/>
    <property type="match status" value="1"/>
</dbReference>
<evidence type="ECO:0000313" key="7">
    <source>
        <dbReference type="EMBL" id="SDC46608.1"/>
    </source>
</evidence>
<dbReference type="PANTHER" id="PTHR11496:SF102">
    <property type="entry name" value="ALCOHOL DEHYDROGENASE 4"/>
    <property type="match status" value="1"/>
</dbReference>
<sequence length="404" mass="42426">MTASFNEILLKSASGTSLIKPVPPTAMGWQAIQQLPDLLLQAGGGPVLIVADPALVSLQIIRPVLDILEQQQTIYTIYSDLLPEPTVKTAQNAIDFGRNGHFKLVIGFGGGSALDMAKLVAVFAHNAGPVSNYLNLGGTQKIEKRGLPRILIPTTSGTGAEVTNISVLALERTKDVIVHDYLLADAAIVDPAFTLSVPPGVTAATGADALTHAIEAFISVNANPYSDGLALQAIRLISSSLRTAVKTGSSREARTAMAYGSYLAGMAFFNAGVGAIHALAYPLGGQFHLAHGASNAVLIPYVLGYIAPSCAERLAVIYQALGSPAADLDINEAAGKCIEALAALTKDIGIPETLAGYRIPRAAIGVLAADGFLQKRLLARCPMELSEQQIREIYTDAFTGTHRY</sequence>
<dbReference type="AlphaFoldDB" id="A0A1G6LTI4"/>
<proteinExistence type="inferred from homology"/>
<dbReference type="OrthoDB" id="9801156at2"/>
<accession>A0A1G6LTI4</accession>
<gene>
    <name evidence="7" type="ORF">SAMN04487894_102458</name>
</gene>
<keyword evidence="8" id="KW-1185">Reference proteome</keyword>
<keyword evidence="3" id="KW-0560">Oxidoreductase</keyword>
<evidence type="ECO:0000259" key="6">
    <source>
        <dbReference type="Pfam" id="PF25137"/>
    </source>
</evidence>
<dbReference type="EMBL" id="FMZO01000002">
    <property type="protein sequence ID" value="SDC46608.1"/>
    <property type="molecule type" value="Genomic_DNA"/>
</dbReference>
<name>A0A1G6LTI4_NIADE</name>
<dbReference type="CDD" id="cd08551">
    <property type="entry name" value="Fe-ADH"/>
    <property type="match status" value="1"/>
</dbReference>
<feature type="domain" description="Fe-containing alcohol dehydrogenase-like C-terminal" evidence="6">
    <location>
        <begin position="202"/>
        <end position="397"/>
    </location>
</feature>
<evidence type="ECO:0000256" key="2">
    <source>
        <dbReference type="ARBA" id="ARBA00007358"/>
    </source>
</evidence>
<dbReference type="SUPFAM" id="SSF56796">
    <property type="entry name" value="Dehydroquinate synthase-like"/>
    <property type="match status" value="1"/>
</dbReference>
<dbReference type="Pfam" id="PF00465">
    <property type="entry name" value="Fe-ADH"/>
    <property type="match status" value="1"/>
</dbReference>
<evidence type="ECO:0000313" key="8">
    <source>
        <dbReference type="Proteomes" id="UP000198757"/>
    </source>
</evidence>
<comment type="similarity">
    <text evidence="2">Belongs to the iron-containing alcohol dehydrogenase family.</text>
</comment>
<evidence type="ECO:0000256" key="3">
    <source>
        <dbReference type="ARBA" id="ARBA00023002"/>
    </source>
</evidence>
<dbReference type="PROSITE" id="PS00913">
    <property type="entry name" value="ADH_IRON_1"/>
    <property type="match status" value="1"/>
</dbReference>
<evidence type="ECO:0000256" key="1">
    <source>
        <dbReference type="ARBA" id="ARBA00001962"/>
    </source>
</evidence>
<dbReference type="GO" id="GO:0046872">
    <property type="term" value="F:metal ion binding"/>
    <property type="evidence" value="ECO:0007669"/>
    <property type="project" value="InterPro"/>
</dbReference>
<dbReference type="PANTHER" id="PTHR11496">
    <property type="entry name" value="ALCOHOL DEHYDROGENASE"/>
    <property type="match status" value="1"/>
</dbReference>
<evidence type="ECO:0000256" key="4">
    <source>
        <dbReference type="ARBA" id="ARBA00023027"/>
    </source>
</evidence>
<feature type="domain" description="Alcohol dehydrogenase iron-type/glycerol dehydrogenase GldA" evidence="5">
    <location>
        <begin position="27"/>
        <end position="191"/>
    </location>
</feature>
<comment type="cofactor">
    <cofactor evidence="1">
        <name>Fe cation</name>
        <dbReference type="ChEBI" id="CHEBI:24875"/>
    </cofactor>
</comment>
<dbReference type="InterPro" id="IPR039697">
    <property type="entry name" value="Alcohol_dehydrogenase_Fe"/>
</dbReference>
<dbReference type="InterPro" id="IPR056798">
    <property type="entry name" value="ADH_Fe_C"/>
</dbReference>